<dbReference type="InterPro" id="IPR031967">
    <property type="entry name" value="PhoR_single_Cache-like_dom"/>
</dbReference>
<dbReference type="GO" id="GO:0000155">
    <property type="term" value="F:phosphorelay sensor kinase activity"/>
    <property type="evidence" value="ECO:0007669"/>
    <property type="project" value="InterPro"/>
</dbReference>
<dbReference type="Pfam" id="PF00672">
    <property type="entry name" value="HAMP"/>
    <property type="match status" value="1"/>
</dbReference>
<keyword evidence="4" id="KW-1003">Cell membrane</keyword>
<dbReference type="InterPro" id="IPR005467">
    <property type="entry name" value="His_kinase_dom"/>
</dbReference>
<keyword evidence="6" id="KW-0808">Transferase</keyword>
<evidence type="ECO:0000259" key="14">
    <source>
        <dbReference type="PROSITE" id="PS50112"/>
    </source>
</evidence>
<dbReference type="EC" id="2.7.13.3" evidence="3"/>
<dbReference type="InterPro" id="IPR003660">
    <property type="entry name" value="HAMP_dom"/>
</dbReference>
<dbReference type="Pfam" id="PF00512">
    <property type="entry name" value="HisKA"/>
    <property type="match status" value="1"/>
</dbReference>
<dbReference type="PROSITE" id="PS50885">
    <property type="entry name" value="HAMP"/>
    <property type="match status" value="1"/>
</dbReference>
<dbReference type="SUPFAM" id="SSF55874">
    <property type="entry name" value="ATPase domain of HSP90 chaperone/DNA topoisomerase II/histidine kinase"/>
    <property type="match status" value="1"/>
</dbReference>
<comment type="catalytic activity">
    <reaction evidence="1">
        <text>ATP + protein L-histidine = ADP + protein N-phospho-L-histidine.</text>
        <dbReference type="EC" id="2.7.13.3"/>
    </reaction>
</comment>
<dbReference type="FunFam" id="1.10.287.130:FF:000008">
    <property type="entry name" value="Two-component sensor histidine kinase"/>
    <property type="match status" value="1"/>
</dbReference>
<dbReference type="SMART" id="SM00387">
    <property type="entry name" value="HATPase_c"/>
    <property type="match status" value="1"/>
</dbReference>
<dbReference type="PANTHER" id="PTHR45453">
    <property type="entry name" value="PHOSPHATE REGULON SENSOR PROTEIN PHOR"/>
    <property type="match status" value="1"/>
</dbReference>
<comment type="caution">
    <text evidence="16">The sequence shown here is derived from an EMBL/GenBank/DDBJ whole genome shotgun (WGS) entry which is preliminary data.</text>
</comment>
<comment type="subcellular location">
    <subcellularLocation>
        <location evidence="2">Cell membrane</location>
    </subcellularLocation>
</comment>
<keyword evidence="10" id="KW-0902">Two-component regulatory system</keyword>
<dbReference type="InterPro" id="IPR003661">
    <property type="entry name" value="HisK_dim/P_dom"/>
</dbReference>
<keyword evidence="7" id="KW-0547">Nucleotide-binding</keyword>
<dbReference type="GO" id="GO:0006355">
    <property type="term" value="P:regulation of DNA-templated transcription"/>
    <property type="evidence" value="ECO:0007669"/>
    <property type="project" value="InterPro"/>
</dbReference>
<feature type="domain" description="HAMP" evidence="15">
    <location>
        <begin position="184"/>
        <end position="236"/>
    </location>
</feature>
<organism evidence="16 17">
    <name type="scientific">Anaeromonas frigoriresistens</name>
    <dbReference type="NCBI Taxonomy" id="2683708"/>
    <lineage>
        <taxon>Bacteria</taxon>
        <taxon>Bacillati</taxon>
        <taxon>Bacillota</taxon>
        <taxon>Tissierellia</taxon>
        <taxon>Tissierellales</taxon>
        <taxon>Thermohalobacteraceae</taxon>
        <taxon>Anaeromonas</taxon>
    </lineage>
</organism>
<dbReference type="NCBIfam" id="NF046044">
    <property type="entry name" value="PnpS"/>
    <property type="match status" value="1"/>
</dbReference>
<evidence type="ECO:0000313" key="17">
    <source>
        <dbReference type="Proteomes" id="UP000724672"/>
    </source>
</evidence>
<dbReference type="PRINTS" id="PR00344">
    <property type="entry name" value="BCTRLSENSOR"/>
</dbReference>
<dbReference type="CDD" id="cd00082">
    <property type="entry name" value="HisKA"/>
    <property type="match status" value="1"/>
</dbReference>
<evidence type="ECO:0000313" key="16">
    <source>
        <dbReference type="EMBL" id="MBS4540072.1"/>
    </source>
</evidence>
<dbReference type="RefSeq" id="WP_203367967.1">
    <property type="nucleotide sequence ID" value="NZ_WSFT01000053.1"/>
</dbReference>
<evidence type="ECO:0000256" key="7">
    <source>
        <dbReference type="ARBA" id="ARBA00022741"/>
    </source>
</evidence>
<evidence type="ECO:0000256" key="11">
    <source>
        <dbReference type="ARBA" id="ARBA00023136"/>
    </source>
</evidence>
<evidence type="ECO:0000259" key="13">
    <source>
        <dbReference type="PROSITE" id="PS50109"/>
    </source>
</evidence>
<evidence type="ECO:0000256" key="12">
    <source>
        <dbReference type="SAM" id="Phobius"/>
    </source>
</evidence>
<dbReference type="PROSITE" id="PS50109">
    <property type="entry name" value="HIS_KIN"/>
    <property type="match status" value="1"/>
</dbReference>
<evidence type="ECO:0000256" key="5">
    <source>
        <dbReference type="ARBA" id="ARBA00022553"/>
    </source>
</evidence>
<dbReference type="EMBL" id="WSFT01000053">
    <property type="protein sequence ID" value="MBS4540072.1"/>
    <property type="molecule type" value="Genomic_DNA"/>
</dbReference>
<dbReference type="InterPro" id="IPR000014">
    <property type="entry name" value="PAS"/>
</dbReference>
<feature type="transmembrane region" description="Helical" evidence="12">
    <location>
        <begin position="160"/>
        <end position="183"/>
    </location>
</feature>
<reference evidence="16" key="1">
    <citation type="submission" date="2019-12" db="EMBL/GenBank/DDBJ databases">
        <title>Clostridiaceae gen. nov. sp. nov., isolated from sediment in Xinjiang, China.</title>
        <authorList>
            <person name="Zhang R."/>
        </authorList>
    </citation>
    <scope>NUCLEOTIDE SEQUENCE</scope>
    <source>
        <strain evidence="16">D2Q-11</strain>
    </source>
</reference>
<dbReference type="Gene3D" id="6.10.340.10">
    <property type="match status" value="1"/>
</dbReference>
<keyword evidence="5" id="KW-0597">Phosphoprotein</keyword>
<evidence type="ECO:0000256" key="10">
    <source>
        <dbReference type="ARBA" id="ARBA00023012"/>
    </source>
</evidence>
<dbReference type="InterPro" id="IPR035965">
    <property type="entry name" value="PAS-like_dom_sf"/>
</dbReference>
<keyword evidence="8" id="KW-0418">Kinase</keyword>
<dbReference type="SUPFAM" id="SSF47384">
    <property type="entry name" value="Homodimeric domain of signal transducing histidine kinase"/>
    <property type="match status" value="1"/>
</dbReference>
<evidence type="ECO:0000256" key="1">
    <source>
        <dbReference type="ARBA" id="ARBA00000085"/>
    </source>
</evidence>
<keyword evidence="12" id="KW-1133">Transmembrane helix</keyword>
<dbReference type="SMART" id="SM00388">
    <property type="entry name" value="HisKA"/>
    <property type="match status" value="1"/>
</dbReference>
<dbReference type="SMART" id="SM00091">
    <property type="entry name" value="PAS"/>
    <property type="match status" value="1"/>
</dbReference>
<dbReference type="InterPro" id="IPR003594">
    <property type="entry name" value="HATPase_dom"/>
</dbReference>
<proteinExistence type="predicted"/>
<dbReference type="InterPro" id="IPR036097">
    <property type="entry name" value="HisK_dim/P_sf"/>
</dbReference>
<protein>
    <recommendedName>
        <fullName evidence="3">histidine kinase</fullName>
        <ecNumber evidence="3">2.7.13.3</ecNumber>
    </recommendedName>
</protein>
<dbReference type="Gene3D" id="3.30.565.10">
    <property type="entry name" value="Histidine kinase-like ATPase, C-terminal domain"/>
    <property type="match status" value="1"/>
</dbReference>
<dbReference type="Pfam" id="PF02518">
    <property type="entry name" value="HATPase_c"/>
    <property type="match status" value="1"/>
</dbReference>
<gene>
    <name evidence="16" type="ORF">GOQ27_16460</name>
</gene>
<evidence type="ECO:0000256" key="8">
    <source>
        <dbReference type="ARBA" id="ARBA00022777"/>
    </source>
</evidence>
<dbReference type="Pfam" id="PF00989">
    <property type="entry name" value="PAS"/>
    <property type="match status" value="1"/>
</dbReference>
<keyword evidence="9" id="KW-0067">ATP-binding</keyword>
<dbReference type="CDD" id="cd06225">
    <property type="entry name" value="HAMP"/>
    <property type="match status" value="1"/>
</dbReference>
<dbReference type="SMART" id="SM00304">
    <property type="entry name" value="HAMP"/>
    <property type="match status" value="1"/>
</dbReference>
<evidence type="ECO:0000256" key="4">
    <source>
        <dbReference type="ARBA" id="ARBA00022475"/>
    </source>
</evidence>
<dbReference type="GO" id="GO:0005524">
    <property type="term" value="F:ATP binding"/>
    <property type="evidence" value="ECO:0007669"/>
    <property type="project" value="UniProtKB-KW"/>
</dbReference>
<sequence length="586" mass="66588">MKKRIFIIFSILILIGVITTGSLSLSLVRLNYINSVEEQLESNSRLISQFLKSQNIEDDDLNIFADTYSKEIGARISFINKEGEVIGDSDINIDLLENHKDRPEISKAYKDKIGVSQRYSKSLDKNMYYVAVPFKDNNSSLAVIRLAVPLKDIAEYTRNLVRNIFISALAGLFIAIILAVRYINRVTYPIEELSKATKSITQGNYGEKVYFQSDDELGLLAENFNIMSTELRANIQELSNSNTNLKAILKSMINGVIALDNYKKIMFINPTAEKMFEIKENEVKGKSLLEVIRNNKLDDDIENLLHDNMESNIEIEINYPITRVMRVYTNPIKLANDPNRKIGVLIILQDVTEMRRLERMRKDFVANVSHELKTPLTSIKGFVETLKAGAANNIELRDKFLNIIDIEASRLNSLIQDLLVLSDIENNKNILNEEDINVNNAINEVVDFLSELAKKKNIEIVNKINGNLPSVYGNRGWFKQMMINLVDNAIKYTTENGKVTIIAYTIDSELIIKIKDTGIGIEKEHIERLFERFYRVDKARSRRVGGTGLGLAIVKHIVIAFKGSIKVKSKINEGTEFKVAIPIEEK</sequence>
<dbReference type="Proteomes" id="UP000724672">
    <property type="component" value="Unassembled WGS sequence"/>
</dbReference>
<dbReference type="AlphaFoldDB" id="A0A942V2S3"/>
<feature type="domain" description="Histidine kinase" evidence="13">
    <location>
        <begin position="367"/>
        <end position="585"/>
    </location>
</feature>
<keyword evidence="17" id="KW-1185">Reference proteome</keyword>
<name>A0A942V2S3_9FIRM</name>
<dbReference type="PANTHER" id="PTHR45453:SF1">
    <property type="entry name" value="PHOSPHATE REGULON SENSOR PROTEIN PHOR"/>
    <property type="match status" value="1"/>
</dbReference>
<keyword evidence="12" id="KW-0812">Transmembrane</keyword>
<dbReference type="CDD" id="cd00130">
    <property type="entry name" value="PAS"/>
    <property type="match status" value="1"/>
</dbReference>
<evidence type="ECO:0000256" key="6">
    <source>
        <dbReference type="ARBA" id="ARBA00022679"/>
    </source>
</evidence>
<dbReference type="FunFam" id="3.30.565.10:FF:000023">
    <property type="entry name" value="PAS domain-containing sensor histidine kinase"/>
    <property type="match status" value="1"/>
</dbReference>
<evidence type="ECO:0000256" key="2">
    <source>
        <dbReference type="ARBA" id="ARBA00004236"/>
    </source>
</evidence>
<dbReference type="InterPro" id="IPR004358">
    <property type="entry name" value="Sig_transdc_His_kin-like_C"/>
</dbReference>
<dbReference type="NCBIfam" id="TIGR00229">
    <property type="entry name" value="sensory_box"/>
    <property type="match status" value="1"/>
</dbReference>
<dbReference type="GO" id="GO:0004721">
    <property type="term" value="F:phosphoprotein phosphatase activity"/>
    <property type="evidence" value="ECO:0007669"/>
    <property type="project" value="TreeGrafter"/>
</dbReference>
<evidence type="ECO:0000256" key="9">
    <source>
        <dbReference type="ARBA" id="ARBA00022840"/>
    </source>
</evidence>
<dbReference type="InterPro" id="IPR036890">
    <property type="entry name" value="HATPase_C_sf"/>
</dbReference>
<dbReference type="Pfam" id="PF16736">
    <property type="entry name" value="sCache_like"/>
    <property type="match status" value="1"/>
</dbReference>
<evidence type="ECO:0000256" key="3">
    <source>
        <dbReference type="ARBA" id="ARBA00012438"/>
    </source>
</evidence>
<dbReference type="InterPro" id="IPR013767">
    <property type="entry name" value="PAS_fold"/>
</dbReference>
<dbReference type="SUPFAM" id="SSF158472">
    <property type="entry name" value="HAMP domain-like"/>
    <property type="match status" value="1"/>
</dbReference>
<keyword evidence="11 12" id="KW-0472">Membrane</keyword>
<evidence type="ECO:0000259" key="15">
    <source>
        <dbReference type="PROSITE" id="PS50885"/>
    </source>
</evidence>
<dbReference type="PROSITE" id="PS50112">
    <property type="entry name" value="PAS"/>
    <property type="match status" value="1"/>
</dbReference>
<dbReference type="Gene3D" id="1.10.287.130">
    <property type="match status" value="1"/>
</dbReference>
<dbReference type="Gene3D" id="3.30.450.20">
    <property type="entry name" value="PAS domain"/>
    <property type="match status" value="1"/>
</dbReference>
<dbReference type="InterPro" id="IPR050351">
    <property type="entry name" value="BphY/WalK/GraS-like"/>
</dbReference>
<dbReference type="GO" id="GO:0016036">
    <property type="term" value="P:cellular response to phosphate starvation"/>
    <property type="evidence" value="ECO:0007669"/>
    <property type="project" value="TreeGrafter"/>
</dbReference>
<accession>A0A942V2S3</accession>
<dbReference type="SUPFAM" id="SSF55785">
    <property type="entry name" value="PYP-like sensor domain (PAS domain)"/>
    <property type="match status" value="1"/>
</dbReference>
<dbReference type="GO" id="GO:0005886">
    <property type="term" value="C:plasma membrane"/>
    <property type="evidence" value="ECO:0007669"/>
    <property type="project" value="UniProtKB-SubCell"/>
</dbReference>
<feature type="domain" description="PAS" evidence="14">
    <location>
        <begin position="241"/>
        <end position="312"/>
    </location>
</feature>
<feature type="transmembrane region" description="Helical" evidence="12">
    <location>
        <begin position="6"/>
        <end position="28"/>
    </location>
</feature>